<dbReference type="AlphaFoldDB" id="A0A7X0NXK7"/>
<organism evidence="1 2">
    <name type="scientific">Nonomuraea rubra</name>
    <dbReference type="NCBI Taxonomy" id="46180"/>
    <lineage>
        <taxon>Bacteria</taxon>
        <taxon>Bacillati</taxon>
        <taxon>Actinomycetota</taxon>
        <taxon>Actinomycetes</taxon>
        <taxon>Streptosporangiales</taxon>
        <taxon>Streptosporangiaceae</taxon>
        <taxon>Nonomuraea</taxon>
    </lineage>
</organism>
<sequence>MAQALTIEELLLLPATVDLPNGGQGVRHRPD</sequence>
<name>A0A7X0NXK7_9ACTN</name>
<comment type="caution">
    <text evidence="1">The sequence shown here is derived from an EMBL/GenBank/DDBJ whole genome shotgun (WGS) entry which is preliminary data.</text>
</comment>
<proteinExistence type="predicted"/>
<dbReference type="Proteomes" id="UP000565579">
    <property type="component" value="Unassembled WGS sequence"/>
</dbReference>
<gene>
    <name evidence="1" type="ORF">HD593_006064</name>
</gene>
<accession>A0A7X0NXK7</accession>
<reference evidence="1 2" key="1">
    <citation type="submission" date="2020-08" db="EMBL/GenBank/DDBJ databases">
        <title>Sequencing the genomes of 1000 actinobacteria strains.</title>
        <authorList>
            <person name="Klenk H.-P."/>
        </authorList>
    </citation>
    <scope>NUCLEOTIDE SEQUENCE [LARGE SCALE GENOMIC DNA]</scope>
    <source>
        <strain evidence="1 2">DSM 43768</strain>
    </source>
</reference>
<evidence type="ECO:0000313" key="1">
    <source>
        <dbReference type="EMBL" id="MBB6551269.1"/>
    </source>
</evidence>
<dbReference type="EMBL" id="JACHMI010000001">
    <property type="protein sequence ID" value="MBB6551269.1"/>
    <property type="molecule type" value="Genomic_DNA"/>
</dbReference>
<evidence type="ECO:0000313" key="2">
    <source>
        <dbReference type="Proteomes" id="UP000565579"/>
    </source>
</evidence>
<protein>
    <submittedName>
        <fullName evidence="1">Uncharacterized protein</fullName>
    </submittedName>
</protein>
<keyword evidence="2" id="KW-1185">Reference proteome</keyword>